<dbReference type="Proteomes" id="UP001243846">
    <property type="component" value="Unassembled WGS sequence"/>
</dbReference>
<reference evidence="3" key="1">
    <citation type="journal article" date="2019" name="Int. J. Syst. Evol. Microbiol.">
        <title>The Global Catalogue of Microorganisms (GCM) 10K type strain sequencing project: providing services to taxonomists for standard genome sequencing and annotation.</title>
        <authorList>
            <consortium name="The Broad Institute Genomics Platform"/>
            <consortium name="The Broad Institute Genome Sequencing Center for Infectious Disease"/>
            <person name="Wu L."/>
            <person name="Ma J."/>
        </authorList>
    </citation>
    <scope>NUCLEOTIDE SEQUENCE [LARGE SCALE GENOMIC DNA]</scope>
    <source>
        <strain evidence="3">CECT 8482</strain>
    </source>
</reference>
<feature type="domain" description="Glycosyltransferase 61 catalytic" evidence="1">
    <location>
        <begin position="114"/>
        <end position="238"/>
    </location>
</feature>
<keyword evidence="2" id="KW-0328">Glycosyltransferase</keyword>
<proteinExistence type="predicted"/>
<gene>
    <name evidence="2" type="ORF">QWZ10_04255</name>
</gene>
<dbReference type="GO" id="GO:0016757">
    <property type="term" value="F:glycosyltransferase activity"/>
    <property type="evidence" value="ECO:0007669"/>
    <property type="project" value="UniProtKB-KW"/>
</dbReference>
<evidence type="ECO:0000313" key="2">
    <source>
        <dbReference type="EMBL" id="MDN3711241.1"/>
    </source>
</evidence>
<evidence type="ECO:0000313" key="3">
    <source>
        <dbReference type="Proteomes" id="UP001243846"/>
    </source>
</evidence>
<organism evidence="2 3">
    <name type="scientific">Paracoccus cavernae</name>
    <dbReference type="NCBI Taxonomy" id="1571207"/>
    <lineage>
        <taxon>Bacteria</taxon>
        <taxon>Pseudomonadati</taxon>
        <taxon>Pseudomonadota</taxon>
        <taxon>Alphaproteobacteria</taxon>
        <taxon>Rhodobacterales</taxon>
        <taxon>Paracoccaceae</taxon>
        <taxon>Paracoccus</taxon>
    </lineage>
</organism>
<dbReference type="EC" id="2.4.-.-" evidence="2"/>
<dbReference type="EMBL" id="JAUFRC010000001">
    <property type="protein sequence ID" value="MDN3711241.1"/>
    <property type="molecule type" value="Genomic_DNA"/>
</dbReference>
<dbReference type="InterPro" id="IPR049625">
    <property type="entry name" value="Glyco_transf_61_cat"/>
</dbReference>
<protein>
    <submittedName>
        <fullName evidence="2">Glycosyltransferase family 61 protein</fullName>
        <ecNumber evidence="2">2.4.-.-</ecNumber>
    </submittedName>
</protein>
<comment type="caution">
    <text evidence="2">The sequence shown here is derived from an EMBL/GenBank/DDBJ whole genome shotgun (WGS) entry which is preliminary data.</text>
</comment>
<keyword evidence="2" id="KW-0808">Transferase</keyword>
<name>A0ABT8D4P1_9RHOB</name>
<dbReference type="Pfam" id="PF04577">
    <property type="entry name" value="Glyco_transf_61"/>
    <property type="match status" value="1"/>
</dbReference>
<keyword evidence="3" id="KW-1185">Reference proteome</keyword>
<sequence length="239" mass="26632">MGGREAQMARITEGSVTHAATRALHFRNARLLGGSFYSRGSRSQLLMQRPPRGPRFVEEKIESAALVGTPIGSIFFGHYLMDDSATTLLAQEFGPVYRARNKLMESWTHANSYRRLMDLEVPELPDTYLSEAWLFEDLGMNAHRRQRMKQVRARLAGLPADQSGHRVFIIRGSFGQNLRILENEAALAEALSQRGFTIVNPMQESTAEIIRKIAGASLVVSVEGSALTHAYLTMQEGAR</sequence>
<accession>A0ABT8D4P1</accession>
<evidence type="ECO:0000259" key="1">
    <source>
        <dbReference type="Pfam" id="PF04577"/>
    </source>
</evidence>